<dbReference type="RefSeq" id="WP_046513701.1">
    <property type="nucleotide sequence ID" value="NZ_LAYZ01000002.1"/>
</dbReference>
<gene>
    <name evidence="2" type="ORF">WN59_05210</name>
</gene>
<sequence>MNPISQLLDNNVKLALLLVFVIHLAAIVVMVLMQHHFHTEEINLLVSGAVARDENYELVIHNELTKSYSFKTE</sequence>
<comment type="caution">
    <text evidence="2">The sequence shown here is derived from an EMBL/GenBank/DDBJ whole genome shotgun (WGS) entry which is preliminary data.</text>
</comment>
<keyword evidence="1" id="KW-0812">Transmembrane</keyword>
<reference evidence="2 3" key="1">
    <citation type="submission" date="2015-04" db="EMBL/GenBank/DDBJ databases">
        <title>Taxonomic description and genome sequence of Salinicoccus sediminis sp. nov., a novel hyper halotolerant bacterium isolated from marine sediment.</title>
        <authorList>
            <person name="Mathan Kumar R."/>
            <person name="Kaur G."/>
            <person name="Kumar N."/>
            <person name="Kumar A."/>
            <person name="Singh N.K."/>
            <person name="Kaur N."/>
            <person name="Mayilraj S."/>
        </authorList>
    </citation>
    <scope>NUCLEOTIDE SEQUENCE [LARGE SCALE GENOMIC DNA]</scope>
    <source>
        <strain evidence="2 3">SV-16</strain>
    </source>
</reference>
<accession>A0A0M2SK34</accession>
<dbReference type="Proteomes" id="UP000034287">
    <property type="component" value="Unassembled WGS sequence"/>
</dbReference>
<feature type="transmembrane region" description="Helical" evidence="1">
    <location>
        <begin position="12"/>
        <end position="33"/>
    </location>
</feature>
<evidence type="ECO:0000313" key="3">
    <source>
        <dbReference type="Proteomes" id="UP000034287"/>
    </source>
</evidence>
<evidence type="ECO:0000313" key="2">
    <source>
        <dbReference type="EMBL" id="KKK35034.1"/>
    </source>
</evidence>
<keyword evidence="1" id="KW-0472">Membrane</keyword>
<dbReference type="OrthoDB" id="2456736at2"/>
<dbReference type="PATRIC" id="fig|1432562.3.peg.1031"/>
<evidence type="ECO:0000256" key="1">
    <source>
        <dbReference type="SAM" id="Phobius"/>
    </source>
</evidence>
<organism evidence="2 3">
    <name type="scientific">Salinicoccus sediminis</name>
    <dbReference type="NCBI Taxonomy" id="1432562"/>
    <lineage>
        <taxon>Bacteria</taxon>
        <taxon>Bacillati</taxon>
        <taxon>Bacillota</taxon>
        <taxon>Bacilli</taxon>
        <taxon>Bacillales</taxon>
        <taxon>Staphylococcaceae</taxon>
        <taxon>Salinicoccus</taxon>
    </lineage>
</organism>
<proteinExistence type="predicted"/>
<dbReference type="EMBL" id="LAYZ01000002">
    <property type="protein sequence ID" value="KKK35034.1"/>
    <property type="molecule type" value="Genomic_DNA"/>
</dbReference>
<protein>
    <submittedName>
        <fullName evidence="2">Uncharacterized protein</fullName>
    </submittedName>
</protein>
<name>A0A0M2SK34_9STAP</name>
<keyword evidence="1" id="KW-1133">Transmembrane helix</keyword>
<keyword evidence="3" id="KW-1185">Reference proteome</keyword>
<dbReference type="AlphaFoldDB" id="A0A0M2SK34"/>